<evidence type="ECO:0000313" key="5">
    <source>
        <dbReference type="Proteomes" id="UP000036168"/>
    </source>
</evidence>
<reference evidence="3" key="2">
    <citation type="submission" date="2015-10" db="EMBL/GenBank/DDBJ databases">
        <authorList>
            <person name="Gilbert D.G."/>
        </authorList>
    </citation>
    <scope>NUCLEOTIDE SEQUENCE</scope>
    <source>
        <strain evidence="3">GO-13</strain>
    </source>
</reference>
<feature type="domain" description="HTH merR-type" evidence="2">
    <location>
        <begin position="4"/>
        <end position="73"/>
    </location>
</feature>
<organism evidence="3 5">
    <name type="scientific">Bacillus glycinifermentans</name>
    <dbReference type="NCBI Taxonomy" id="1664069"/>
    <lineage>
        <taxon>Bacteria</taxon>
        <taxon>Bacillati</taxon>
        <taxon>Bacillota</taxon>
        <taxon>Bacilli</taxon>
        <taxon>Bacillales</taxon>
        <taxon>Bacillaceae</taxon>
        <taxon>Bacillus</taxon>
    </lineage>
</organism>
<dbReference type="OrthoDB" id="9811174at2"/>
<dbReference type="Gene3D" id="1.10.1660.10">
    <property type="match status" value="1"/>
</dbReference>
<evidence type="ECO:0000313" key="6">
    <source>
        <dbReference type="Proteomes" id="UP001341297"/>
    </source>
</evidence>
<dbReference type="CDD" id="cd01109">
    <property type="entry name" value="HTH_YyaN"/>
    <property type="match status" value="1"/>
</dbReference>
<sequence length="127" mass="14861">MDKTFTIQQTAQLTKLSAHTLRYYEKIGLLPDIRRDQNGNREYTESDISWVHFLLRLRETGMPIENMKTFSSLRSQGNETAEKRRDMLKIHRRKIAEDIGKLQANLEKIDGKIDYYESLVKAGDLNT</sequence>
<protein>
    <submittedName>
        <fullName evidence="3">MerR family transcriptional regulator</fullName>
    </submittedName>
</protein>
<dbReference type="RefSeq" id="WP_048355387.1">
    <property type="nucleotide sequence ID" value="NZ_CP023481.1"/>
</dbReference>
<name>A0A0T6BWX6_9BACI</name>
<dbReference type="InterPro" id="IPR009061">
    <property type="entry name" value="DNA-bd_dom_put_sf"/>
</dbReference>
<evidence type="ECO:0000259" key="2">
    <source>
        <dbReference type="PROSITE" id="PS50937"/>
    </source>
</evidence>
<dbReference type="GO" id="GO:0003677">
    <property type="term" value="F:DNA binding"/>
    <property type="evidence" value="ECO:0007669"/>
    <property type="project" value="UniProtKB-KW"/>
</dbReference>
<dbReference type="EMBL" id="LECW02000001">
    <property type="protein sequence ID" value="KRT95814.1"/>
    <property type="molecule type" value="Genomic_DNA"/>
</dbReference>
<evidence type="ECO:0000313" key="3">
    <source>
        <dbReference type="EMBL" id="KRT95814.1"/>
    </source>
</evidence>
<keyword evidence="6" id="KW-1185">Reference proteome</keyword>
<dbReference type="PROSITE" id="PS50937">
    <property type="entry name" value="HTH_MERR_2"/>
    <property type="match status" value="1"/>
</dbReference>
<dbReference type="PANTHER" id="PTHR30204:SF98">
    <property type="entry name" value="HTH-TYPE TRANSCRIPTIONAL REGULATOR ADHR"/>
    <property type="match status" value="1"/>
</dbReference>
<dbReference type="PRINTS" id="PR00040">
    <property type="entry name" value="HTHMERR"/>
</dbReference>
<proteinExistence type="predicted"/>
<dbReference type="Proteomes" id="UP000036168">
    <property type="component" value="Unassembled WGS sequence"/>
</dbReference>
<dbReference type="GO" id="GO:0003700">
    <property type="term" value="F:DNA-binding transcription factor activity"/>
    <property type="evidence" value="ECO:0007669"/>
    <property type="project" value="InterPro"/>
</dbReference>
<dbReference type="SUPFAM" id="SSF46955">
    <property type="entry name" value="Putative DNA-binding domain"/>
    <property type="match status" value="1"/>
</dbReference>
<dbReference type="Proteomes" id="UP001341297">
    <property type="component" value="Unassembled WGS sequence"/>
</dbReference>
<accession>A0A0T6BWX6</accession>
<reference evidence="3 5" key="1">
    <citation type="journal article" date="2015" name="Int. J. Syst. Evol. Microbiol.">
        <title>Bacillus glycinifermentans sp. nov., isolated from fermented soybean paste.</title>
        <authorList>
            <person name="Kim S.J."/>
            <person name="Dunlap C.A."/>
            <person name="Kwon S.W."/>
            <person name="Rooney A.P."/>
        </authorList>
    </citation>
    <scope>NUCLEOTIDE SEQUENCE [LARGE SCALE GENOMIC DNA]</scope>
    <source>
        <strain evidence="3 5">GO-13</strain>
    </source>
</reference>
<dbReference type="SMART" id="SM00422">
    <property type="entry name" value="HTH_MERR"/>
    <property type="match status" value="1"/>
</dbReference>
<dbReference type="PANTHER" id="PTHR30204">
    <property type="entry name" value="REDOX-CYCLING DRUG-SENSING TRANSCRIPTIONAL ACTIVATOR SOXR"/>
    <property type="match status" value="1"/>
</dbReference>
<dbReference type="Pfam" id="PF13411">
    <property type="entry name" value="MerR_1"/>
    <property type="match status" value="1"/>
</dbReference>
<dbReference type="EMBL" id="JARRTL010000007">
    <property type="protein sequence ID" value="MEC0484278.1"/>
    <property type="molecule type" value="Genomic_DNA"/>
</dbReference>
<evidence type="ECO:0000256" key="1">
    <source>
        <dbReference type="ARBA" id="ARBA00023125"/>
    </source>
</evidence>
<dbReference type="AlphaFoldDB" id="A0A0T6BWX6"/>
<gene>
    <name evidence="3" type="ORF">AB447_201575</name>
    <name evidence="4" type="ORF">P8828_05375</name>
</gene>
<keyword evidence="1" id="KW-0238">DNA-binding</keyword>
<dbReference type="InterPro" id="IPR000551">
    <property type="entry name" value="MerR-type_HTH_dom"/>
</dbReference>
<comment type="caution">
    <text evidence="3">The sequence shown here is derived from an EMBL/GenBank/DDBJ whole genome shotgun (WGS) entry which is preliminary data.</text>
</comment>
<dbReference type="InterPro" id="IPR047057">
    <property type="entry name" value="MerR_fam"/>
</dbReference>
<evidence type="ECO:0000313" key="4">
    <source>
        <dbReference type="EMBL" id="MEC0484278.1"/>
    </source>
</evidence>
<reference evidence="4 6" key="3">
    <citation type="submission" date="2023-03" db="EMBL/GenBank/DDBJ databases">
        <title>Agriculturally important microbes genome sequencing.</title>
        <authorList>
            <person name="Dunlap C."/>
        </authorList>
    </citation>
    <scope>NUCLEOTIDE SEQUENCE [LARGE SCALE GENOMIC DNA]</scope>
    <source>
        <strain evidence="4 6">CBP-3203</strain>
    </source>
</reference>